<dbReference type="Proteomes" id="UP001302349">
    <property type="component" value="Chromosome"/>
</dbReference>
<protein>
    <recommendedName>
        <fullName evidence="3">YD repeat-containing protein</fullName>
    </recommendedName>
</protein>
<dbReference type="PROSITE" id="PS51257">
    <property type="entry name" value="PROKAR_LIPOPROTEIN"/>
    <property type="match status" value="1"/>
</dbReference>
<sequence length="262" mass="29840">MKSSKFTSSLLLVVAALTLQSCYEYEPAPSPVTLRAQKLTYSFGSSKSYRTLTYDAGGRLTTIVSGLTNPEDGTFESTHKLSYSRNLLRSAKSDDQTVISYEYSYSSSDILTETNAYLGNDLYESHKYSYDGLGRLIKDITWTRNTTTGTLQKNYQIEYKYDSHDNLIEERRSGYNGSAFVPASTIAYLNFDTKKNSEHFFMSSLHHPFVIFFQNNPQTQKLTNANGISAVQKFTYEYNDMGWRLKNLLQVAMQVLNTNLSW</sequence>
<reference evidence="1 2" key="1">
    <citation type="journal article" date="2023" name="Microbiol. Resour. Announc.">
        <title>Complete Genome Sequence of Imperialibacter roseus strain P4T.</title>
        <authorList>
            <person name="Tizabi D.R."/>
            <person name="Bachvaroff T."/>
            <person name="Hill R.T."/>
        </authorList>
    </citation>
    <scope>NUCLEOTIDE SEQUENCE [LARGE SCALE GENOMIC DNA]</scope>
    <source>
        <strain evidence="1 2">P4T</strain>
    </source>
</reference>
<gene>
    <name evidence="1" type="ORF">RT717_07660</name>
</gene>
<evidence type="ECO:0000313" key="2">
    <source>
        <dbReference type="Proteomes" id="UP001302349"/>
    </source>
</evidence>
<name>A0ABZ0IU51_9BACT</name>
<keyword evidence="2" id="KW-1185">Reference proteome</keyword>
<dbReference type="EMBL" id="CP136051">
    <property type="protein sequence ID" value="WOK08509.1"/>
    <property type="molecule type" value="Genomic_DNA"/>
</dbReference>
<organism evidence="1 2">
    <name type="scientific">Imperialibacter roseus</name>
    <dbReference type="NCBI Taxonomy" id="1324217"/>
    <lineage>
        <taxon>Bacteria</taxon>
        <taxon>Pseudomonadati</taxon>
        <taxon>Bacteroidota</taxon>
        <taxon>Cytophagia</taxon>
        <taxon>Cytophagales</taxon>
        <taxon>Flammeovirgaceae</taxon>
        <taxon>Imperialibacter</taxon>
    </lineage>
</organism>
<accession>A0ABZ0IU51</accession>
<dbReference type="Gene3D" id="2.180.10.10">
    <property type="entry name" value="RHS repeat-associated core"/>
    <property type="match status" value="1"/>
</dbReference>
<evidence type="ECO:0000313" key="1">
    <source>
        <dbReference type="EMBL" id="WOK08509.1"/>
    </source>
</evidence>
<dbReference type="RefSeq" id="WP_317491147.1">
    <property type="nucleotide sequence ID" value="NZ_CP136051.1"/>
</dbReference>
<evidence type="ECO:0008006" key="3">
    <source>
        <dbReference type="Google" id="ProtNLM"/>
    </source>
</evidence>
<proteinExistence type="predicted"/>